<gene>
    <name evidence="1" type="ORF">XD93_0964</name>
</gene>
<sequence>MNSKTALITIWIGIFTILFPVFSTLAEELDSTNYKILDVTTQGGGTAESDNFSTLMTVNDAVVDPSLYSTNYKLYGDPADAFRPAVPTVSCFETDTNGYSNCTTGPTELTEGGMVALCGNGGCYDRARFEIGDAPYQYDTSQSGLVSYWPMDETTGSTITDVSSSNDGTATGTTIVDGKYRNARSFNGSSDYINVGNDPSLRLDSNSYTILSWIKHSSTNQSGVILSKRNWVSGSYRFRYDYTDGPRIRWHALYGGATQTVDYNVELTPDTWNQIGVIVENADSTTVNVSIILNGEIKITTQAAGPISGNDEVVDIGSLAGTSQQFAGLIDELLVFNRSLNTTEISNLYNNSRPTTNPSDTLYAVEISTDNFVSDIRYIDGSTNEPKSDLTLNDFRTKTAWETDTFNILGLQGSTEYDLRIIALHGDFTQTEEGPPASATTGQASCSFDIDIADESGTTAETDPPFNITFTGDNALLAGAGTVVADNLVWMDAETNGPGGFAIVQRGQNGGLYSPTLSAQINSVTGDLDALSEGFGLQ</sequence>
<feature type="non-terminal residue" evidence="1">
    <location>
        <position position="538"/>
    </location>
</feature>
<dbReference type="Pfam" id="PF13385">
    <property type="entry name" value="Laminin_G_3"/>
    <property type="match status" value="1"/>
</dbReference>
<dbReference type="SUPFAM" id="SSF49899">
    <property type="entry name" value="Concanavalin A-like lectins/glucanases"/>
    <property type="match status" value="1"/>
</dbReference>
<dbReference type="AlphaFoldDB" id="A0A117LZR9"/>
<dbReference type="EMBL" id="LGGO01000163">
    <property type="protein sequence ID" value="KUK76360.1"/>
    <property type="molecule type" value="Genomic_DNA"/>
</dbReference>
<dbReference type="Proteomes" id="UP000053904">
    <property type="component" value="Unassembled WGS sequence"/>
</dbReference>
<dbReference type="InterPro" id="IPR013320">
    <property type="entry name" value="ConA-like_dom_sf"/>
</dbReference>
<keyword evidence="1" id="KW-0812">Transmembrane</keyword>
<reference evidence="2" key="1">
    <citation type="journal article" date="2015" name="MBio">
        <title>Genome-Resolved Metagenomic Analysis Reveals Roles for Candidate Phyla and Other Microbial Community Members in Biogeochemical Transformations in Oil Reservoirs.</title>
        <authorList>
            <person name="Hu P."/>
            <person name="Tom L."/>
            <person name="Singh A."/>
            <person name="Thomas B.C."/>
            <person name="Baker B.J."/>
            <person name="Piceno Y.M."/>
            <person name="Andersen G.L."/>
            <person name="Banfield J.F."/>
        </authorList>
    </citation>
    <scope>NUCLEOTIDE SEQUENCE [LARGE SCALE GENOMIC DNA]</scope>
</reference>
<name>A0A117LZR9_9BACT</name>
<accession>A0A117LZR9</accession>
<keyword evidence="1" id="KW-0472">Membrane</keyword>
<organism evidence="1 2">
    <name type="scientific">candidate division WS6 bacterium 34_10</name>
    <dbReference type="NCBI Taxonomy" id="1641389"/>
    <lineage>
        <taxon>Bacteria</taxon>
        <taxon>Candidatus Dojkabacteria</taxon>
    </lineage>
</organism>
<dbReference type="Gene3D" id="2.60.120.200">
    <property type="match status" value="1"/>
</dbReference>
<comment type="caution">
    <text evidence="1">The sequence shown here is derived from an EMBL/GenBank/DDBJ whole genome shotgun (WGS) entry which is preliminary data.</text>
</comment>
<evidence type="ECO:0000313" key="1">
    <source>
        <dbReference type="EMBL" id="KUK76360.1"/>
    </source>
</evidence>
<evidence type="ECO:0000313" key="2">
    <source>
        <dbReference type="Proteomes" id="UP000053904"/>
    </source>
</evidence>
<proteinExistence type="predicted"/>
<protein>
    <submittedName>
        <fullName evidence="1">Transmembrane(S)protein</fullName>
    </submittedName>
</protein>